<evidence type="ECO:0000256" key="6">
    <source>
        <dbReference type="ARBA" id="ARBA00023014"/>
    </source>
</evidence>
<proteinExistence type="predicted"/>
<dbReference type="GO" id="GO:0051213">
    <property type="term" value="F:dioxygenase activity"/>
    <property type="evidence" value="ECO:0007669"/>
    <property type="project" value="UniProtKB-KW"/>
</dbReference>
<keyword evidence="4" id="KW-0560">Oxidoreductase</keyword>
<dbReference type="GO" id="GO:0009822">
    <property type="term" value="P:alkaloid catabolic process"/>
    <property type="evidence" value="ECO:0007669"/>
    <property type="project" value="UniProtKB-ARBA"/>
</dbReference>
<keyword evidence="1" id="KW-0017">Alkaloid metabolism</keyword>
<dbReference type="RefSeq" id="WP_217431253.1">
    <property type="nucleotide sequence ID" value="NZ_CABPSQ010000002.1"/>
</dbReference>
<dbReference type="InterPro" id="IPR044043">
    <property type="entry name" value="VanA_C_cat"/>
</dbReference>
<keyword evidence="9" id="KW-0223">Dioxygenase</keyword>
<dbReference type="SUPFAM" id="SSF50022">
    <property type="entry name" value="ISP domain"/>
    <property type="match status" value="1"/>
</dbReference>
<keyword evidence="10" id="KW-1185">Reference proteome</keyword>
<dbReference type="InterPro" id="IPR017941">
    <property type="entry name" value="Rieske_2Fe-2S"/>
</dbReference>
<dbReference type="PROSITE" id="PS51296">
    <property type="entry name" value="RIESKE"/>
    <property type="match status" value="1"/>
</dbReference>
<evidence type="ECO:0000259" key="8">
    <source>
        <dbReference type="PROSITE" id="PS51296"/>
    </source>
</evidence>
<dbReference type="InterPro" id="IPR036922">
    <property type="entry name" value="Rieske_2Fe-2S_sf"/>
</dbReference>
<reference evidence="9 10" key="1">
    <citation type="submission" date="2019-08" db="EMBL/GenBank/DDBJ databases">
        <authorList>
            <person name="Peeters C."/>
        </authorList>
    </citation>
    <scope>NUCLEOTIDE SEQUENCE [LARGE SCALE GENOMIC DNA]</scope>
    <source>
        <strain evidence="9 10">LMG 31118</strain>
    </source>
</reference>
<keyword evidence="6" id="KW-0411">Iron-sulfur</keyword>
<dbReference type="GO" id="GO:0051537">
    <property type="term" value="F:2 iron, 2 sulfur cluster binding"/>
    <property type="evidence" value="ECO:0007669"/>
    <property type="project" value="UniProtKB-KW"/>
</dbReference>
<dbReference type="InterPro" id="IPR050584">
    <property type="entry name" value="Cholesterol_7-desaturase"/>
</dbReference>
<organism evidence="9 10">
    <name type="scientific">Pandoraea captiosa</name>
    <dbReference type="NCBI Taxonomy" id="2508302"/>
    <lineage>
        <taxon>Bacteria</taxon>
        <taxon>Pseudomonadati</taxon>
        <taxon>Pseudomonadota</taxon>
        <taxon>Betaproteobacteria</taxon>
        <taxon>Burkholderiales</taxon>
        <taxon>Burkholderiaceae</taxon>
        <taxon>Pandoraea</taxon>
    </lineage>
</organism>
<dbReference type="Gene3D" id="3.90.380.10">
    <property type="entry name" value="Naphthalene 1,2-dioxygenase Alpha Subunit, Chain A, domain 1"/>
    <property type="match status" value="1"/>
</dbReference>
<dbReference type="GO" id="GO:0032451">
    <property type="term" value="F:demethylase activity"/>
    <property type="evidence" value="ECO:0007669"/>
    <property type="project" value="UniProtKB-ARBA"/>
</dbReference>
<dbReference type="PANTHER" id="PTHR21266:SF57">
    <property type="entry name" value="3-CHLOROBENZOATE-3,4-DIOXYGENASE"/>
    <property type="match status" value="1"/>
</dbReference>
<evidence type="ECO:0000256" key="4">
    <source>
        <dbReference type="ARBA" id="ARBA00023002"/>
    </source>
</evidence>
<gene>
    <name evidence="9" type="ORF">PCA31118_01667</name>
</gene>
<feature type="domain" description="Rieske" evidence="8">
    <location>
        <begin position="21"/>
        <end position="133"/>
    </location>
</feature>
<evidence type="ECO:0000256" key="2">
    <source>
        <dbReference type="ARBA" id="ARBA00022714"/>
    </source>
</evidence>
<evidence type="ECO:0000256" key="7">
    <source>
        <dbReference type="ARBA" id="ARBA00023027"/>
    </source>
</evidence>
<keyword evidence="3" id="KW-0479">Metal-binding</keyword>
<dbReference type="CDD" id="cd03469">
    <property type="entry name" value="Rieske_RO_Alpha_N"/>
    <property type="match status" value="1"/>
</dbReference>
<dbReference type="Pfam" id="PF19112">
    <property type="entry name" value="VanA_C"/>
    <property type="match status" value="1"/>
</dbReference>
<keyword evidence="2" id="KW-0001">2Fe-2S</keyword>
<sequence>MSVNEQYKPLLEDKTYLRHFWHPVCTLAEFEKSNPSGHGPMAVTLLGEQVVLARLNGTVTAAADRCAHRSAKLSIGRVCNRNGEDFLQCPYHGWEYDKGGACKLVPACPDKSIPPKARITTYDCEVKYDIVWVRLDSSFDCTEIPYLSDWDTDGMQVIVADSYIWNTVAERRWENFTDFSHFAFVHPGTLYDPFFASHPTVNVNRVDGELQFKLAPPREMDGIPEEAPMGDFDYRCTMPYAINLEIKLWRDDSRFILWTTACPVDEKTCRNFMIIVREKDGQPDHMHLAFQKRVLNEDQPIIQSQWPAEISNSEISVATDKVSIQYRKWHRELSMAALKGKEEFRAVLRSNVTDESAS</sequence>
<dbReference type="GO" id="GO:0046872">
    <property type="term" value="F:metal ion binding"/>
    <property type="evidence" value="ECO:0007669"/>
    <property type="project" value="UniProtKB-KW"/>
</dbReference>
<keyword evidence="5" id="KW-0408">Iron</keyword>
<evidence type="ECO:0000256" key="5">
    <source>
        <dbReference type="ARBA" id="ARBA00023004"/>
    </source>
</evidence>
<evidence type="ECO:0000256" key="1">
    <source>
        <dbReference type="ARBA" id="ARBA00022589"/>
    </source>
</evidence>
<accession>A0A5E4ZTJ6</accession>
<dbReference type="Pfam" id="PF00355">
    <property type="entry name" value="Rieske"/>
    <property type="match status" value="1"/>
</dbReference>
<dbReference type="Gene3D" id="2.102.10.10">
    <property type="entry name" value="Rieske [2Fe-2S] iron-sulphur domain"/>
    <property type="match status" value="1"/>
</dbReference>
<dbReference type="Proteomes" id="UP000414136">
    <property type="component" value="Unassembled WGS sequence"/>
</dbReference>
<dbReference type="AlphaFoldDB" id="A0A5E4ZTJ6"/>
<dbReference type="EMBL" id="CABPSQ010000002">
    <property type="protein sequence ID" value="VVE64624.1"/>
    <property type="molecule type" value="Genomic_DNA"/>
</dbReference>
<dbReference type="FunFam" id="2.102.10.10:FF:000044">
    <property type="entry name" value="Methylxanthine N1-demethylase NdmA"/>
    <property type="match status" value="1"/>
</dbReference>
<dbReference type="SUPFAM" id="SSF55961">
    <property type="entry name" value="Bet v1-like"/>
    <property type="match status" value="1"/>
</dbReference>
<keyword evidence="7" id="KW-0520">NAD</keyword>
<dbReference type="PANTHER" id="PTHR21266">
    <property type="entry name" value="IRON-SULFUR DOMAIN CONTAINING PROTEIN"/>
    <property type="match status" value="1"/>
</dbReference>
<evidence type="ECO:0000256" key="3">
    <source>
        <dbReference type="ARBA" id="ARBA00022723"/>
    </source>
</evidence>
<name>A0A5E4ZTJ6_9BURK</name>
<evidence type="ECO:0000313" key="9">
    <source>
        <dbReference type="EMBL" id="VVE64624.1"/>
    </source>
</evidence>
<protein>
    <submittedName>
        <fullName evidence="9">Phthalate 4,5-dioxygenase</fullName>
    </submittedName>
</protein>
<evidence type="ECO:0000313" key="10">
    <source>
        <dbReference type="Proteomes" id="UP000414136"/>
    </source>
</evidence>